<feature type="domain" description="HTH tetR-type" evidence="6">
    <location>
        <begin position="4"/>
        <end position="64"/>
    </location>
</feature>
<dbReference type="SUPFAM" id="SSF48498">
    <property type="entry name" value="Tetracyclin repressor-like, C-terminal domain"/>
    <property type="match status" value="1"/>
</dbReference>
<dbReference type="InterPro" id="IPR001647">
    <property type="entry name" value="HTH_TetR"/>
</dbReference>
<dbReference type="PANTHER" id="PTHR30055">
    <property type="entry name" value="HTH-TYPE TRANSCRIPTIONAL REGULATOR RUTR"/>
    <property type="match status" value="1"/>
</dbReference>
<dbReference type="Proteomes" id="UP000070376">
    <property type="component" value="Unassembled WGS sequence"/>
</dbReference>
<name>A0A133KVH7_HEYCO</name>
<evidence type="ECO:0000256" key="1">
    <source>
        <dbReference type="ARBA" id="ARBA00022491"/>
    </source>
</evidence>
<dbReference type="PROSITE" id="PS50977">
    <property type="entry name" value="HTH_TETR_2"/>
    <property type="match status" value="1"/>
</dbReference>
<dbReference type="PANTHER" id="PTHR30055:SF175">
    <property type="entry name" value="HTH-TYPE TRANSCRIPTIONAL REPRESSOR KSTR2"/>
    <property type="match status" value="1"/>
</dbReference>
<dbReference type="Pfam" id="PF17932">
    <property type="entry name" value="TetR_C_24"/>
    <property type="match status" value="1"/>
</dbReference>
<dbReference type="GO" id="GO:0003700">
    <property type="term" value="F:DNA-binding transcription factor activity"/>
    <property type="evidence" value="ECO:0007669"/>
    <property type="project" value="TreeGrafter"/>
</dbReference>
<keyword evidence="3 5" id="KW-0238">DNA-binding</keyword>
<dbReference type="PATRIC" id="fig|1398.22.peg.1229"/>
<keyword evidence="4" id="KW-0804">Transcription</keyword>
<sequence length="192" mass="21983">MERTGMKAKITEHSIRLFEQKGFTETSIQDIVDSIGATKGTFYYYFSSKEQLLMDIHMDYITKLLEKQKAILSENASCKAKLHALVLMLLESIKTEKAKALIFFREIKNLSGEKLELILQKREAFRLGVEKLIREGIEIGEFAEHLDANLTSFAILGMVNWSYQWFNPEGRKSAAEVAELFMDIVLHGIEKA</sequence>
<evidence type="ECO:0000259" key="6">
    <source>
        <dbReference type="PROSITE" id="PS50977"/>
    </source>
</evidence>
<evidence type="ECO:0000256" key="3">
    <source>
        <dbReference type="ARBA" id="ARBA00023125"/>
    </source>
</evidence>
<dbReference type="InterPro" id="IPR041490">
    <property type="entry name" value="KstR2_TetR_C"/>
</dbReference>
<keyword evidence="2" id="KW-0805">Transcription regulation</keyword>
<evidence type="ECO:0000256" key="5">
    <source>
        <dbReference type="PROSITE-ProRule" id="PRU00335"/>
    </source>
</evidence>
<dbReference type="PRINTS" id="PR00455">
    <property type="entry name" value="HTHTETR"/>
</dbReference>
<dbReference type="Gene3D" id="1.10.357.10">
    <property type="entry name" value="Tetracycline Repressor, domain 2"/>
    <property type="match status" value="1"/>
</dbReference>
<dbReference type="EMBL" id="LRPN01000037">
    <property type="protein sequence ID" value="KWZ83435.1"/>
    <property type="molecule type" value="Genomic_DNA"/>
</dbReference>
<evidence type="ECO:0000256" key="2">
    <source>
        <dbReference type="ARBA" id="ARBA00023015"/>
    </source>
</evidence>
<evidence type="ECO:0000313" key="7">
    <source>
        <dbReference type="EMBL" id="KWZ83435.1"/>
    </source>
</evidence>
<accession>A0A133KVH7</accession>
<dbReference type="PROSITE" id="PS01081">
    <property type="entry name" value="HTH_TETR_1"/>
    <property type="match status" value="1"/>
</dbReference>
<dbReference type="GO" id="GO:0000976">
    <property type="term" value="F:transcription cis-regulatory region binding"/>
    <property type="evidence" value="ECO:0007669"/>
    <property type="project" value="TreeGrafter"/>
</dbReference>
<dbReference type="Pfam" id="PF00440">
    <property type="entry name" value="TetR_N"/>
    <property type="match status" value="1"/>
</dbReference>
<dbReference type="InterPro" id="IPR050109">
    <property type="entry name" value="HTH-type_TetR-like_transc_reg"/>
</dbReference>
<feature type="DNA-binding region" description="H-T-H motif" evidence="5">
    <location>
        <begin position="27"/>
        <end position="46"/>
    </location>
</feature>
<dbReference type="AlphaFoldDB" id="A0A133KVH7"/>
<dbReference type="SUPFAM" id="SSF46689">
    <property type="entry name" value="Homeodomain-like"/>
    <property type="match status" value="1"/>
</dbReference>
<protein>
    <submittedName>
        <fullName evidence="7">Transcriptional regulator, TetR family</fullName>
    </submittedName>
</protein>
<dbReference type="InterPro" id="IPR036271">
    <property type="entry name" value="Tet_transcr_reg_TetR-rel_C_sf"/>
</dbReference>
<evidence type="ECO:0000256" key="4">
    <source>
        <dbReference type="ARBA" id="ARBA00023163"/>
    </source>
</evidence>
<dbReference type="InterPro" id="IPR009057">
    <property type="entry name" value="Homeodomain-like_sf"/>
</dbReference>
<proteinExistence type="predicted"/>
<gene>
    <name evidence="7" type="ORF">HMPREF3213_01211</name>
</gene>
<dbReference type="Gene3D" id="1.10.10.60">
    <property type="entry name" value="Homeodomain-like"/>
    <property type="match status" value="1"/>
</dbReference>
<keyword evidence="1" id="KW-0678">Repressor</keyword>
<reference evidence="8" key="1">
    <citation type="submission" date="2016-01" db="EMBL/GenBank/DDBJ databases">
        <authorList>
            <person name="Mitreva M."/>
            <person name="Pepin K.H."/>
            <person name="Mihindukulasuriya K.A."/>
            <person name="Fulton R."/>
            <person name="Fronick C."/>
            <person name="O'Laughlin M."/>
            <person name="Miner T."/>
            <person name="Herter B."/>
            <person name="Rosa B.A."/>
            <person name="Cordes M."/>
            <person name="Tomlinson C."/>
            <person name="Wollam A."/>
            <person name="Palsikar V.B."/>
            <person name="Mardis E.R."/>
            <person name="Wilson R.K."/>
        </authorList>
    </citation>
    <scope>NUCLEOTIDE SEQUENCE [LARGE SCALE GENOMIC DNA]</scope>
    <source>
        <strain evidence="8">GED7749B</strain>
    </source>
</reference>
<evidence type="ECO:0000313" key="8">
    <source>
        <dbReference type="Proteomes" id="UP000070376"/>
    </source>
</evidence>
<comment type="caution">
    <text evidence="7">The sequence shown here is derived from an EMBL/GenBank/DDBJ whole genome shotgun (WGS) entry which is preliminary data.</text>
</comment>
<dbReference type="InterPro" id="IPR023772">
    <property type="entry name" value="DNA-bd_HTH_TetR-type_CS"/>
</dbReference>
<organism evidence="7 8">
    <name type="scientific">Heyndrickxia coagulans</name>
    <name type="common">Weizmannia coagulans</name>
    <dbReference type="NCBI Taxonomy" id="1398"/>
    <lineage>
        <taxon>Bacteria</taxon>
        <taxon>Bacillati</taxon>
        <taxon>Bacillota</taxon>
        <taxon>Bacilli</taxon>
        <taxon>Bacillales</taxon>
        <taxon>Bacillaceae</taxon>
        <taxon>Heyndrickxia</taxon>
    </lineage>
</organism>